<sequence>MIHSLNTIKYSPATASLALGIQRRAFGIKTTLRVQEYISKALKSEHQANTRASSTSAATKEVENTAKNTAPVKAAKKAMEKKPEPRTAMVFSAMPDELRVPVDPKPMRPEIMDHKWNSTELEALDVGTAKHHIPDLISDKMALWFVKNARKPTDIFFRNKYLHRSVMLEVVAAVPGM</sequence>
<name>A0ACC1J473_9FUNG</name>
<keyword evidence="2" id="KW-1185">Reference proteome</keyword>
<evidence type="ECO:0000313" key="2">
    <source>
        <dbReference type="Proteomes" id="UP001150603"/>
    </source>
</evidence>
<comment type="caution">
    <text evidence="1">The sequence shown here is derived from an EMBL/GenBank/DDBJ whole genome shotgun (WGS) entry which is preliminary data.</text>
</comment>
<evidence type="ECO:0000313" key="1">
    <source>
        <dbReference type="EMBL" id="KAJ1937098.1"/>
    </source>
</evidence>
<dbReference type="Proteomes" id="UP001150603">
    <property type="component" value="Unassembled WGS sequence"/>
</dbReference>
<dbReference type="EMBL" id="JANBPW010003640">
    <property type="protein sequence ID" value="KAJ1937098.1"/>
    <property type="molecule type" value="Genomic_DNA"/>
</dbReference>
<gene>
    <name evidence="1" type="primary">AOX2_2</name>
    <name evidence="1" type="ORF">FBU59_004856</name>
</gene>
<reference evidence="1" key="1">
    <citation type="submission" date="2022-07" db="EMBL/GenBank/DDBJ databases">
        <title>Phylogenomic reconstructions and comparative analyses of Kickxellomycotina fungi.</title>
        <authorList>
            <person name="Reynolds N.K."/>
            <person name="Stajich J.E."/>
            <person name="Barry K."/>
            <person name="Grigoriev I.V."/>
            <person name="Crous P."/>
            <person name="Smith M.E."/>
        </authorList>
    </citation>
    <scope>NUCLEOTIDE SEQUENCE</scope>
    <source>
        <strain evidence="1">NRRL 5244</strain>
    </source>
</reference>
<organism evidence="1 2">
    <name type="scientific">Linderina macrospora</name>
    <dbReference type="NCBI Taxonomy" id="4868"/>
    <lineage>
        <taxon>Eukaryota</taxon>
        <taxon>Fungi</taxon>
        <taxon>Fungi incertae sedis</taxon>
        <taxon>Zoopagomycota</taxon>
        <taxon>Kickxellomycotina</taxon>
        <taxon>Kickxellomycetes</taxon>
        <taxon>Kickxellales</taxon>
        <taxon>Kickxellaceae</taxon>
        <taxon>Linderina</taxon>
    </lineage>
</organism>
<feature type="non-terminal residue" evidence="1">
    <location>
        <position position="177"/>
    </location>
</feature>
<proteinExistence type="predicted"/>
<accession>A0ACC1J473</accession>
<protein>
    <submittedName>
        <fullName evidence="1">Inducible alternative oxidase 2</fullName>
    </submittedName>
</protein>